<dbReference type="AlphaFoldDB" id="A0A0F9IG50"/>
<sequence length="74" mass="8516">MPSEGIIDNKIKEVFMDYIYLQGSEDVQRAAVAMQSAADTMRSSTGNLASVIEQHERFMTEWLDRFETILKENK</sequence>
<organism evidence="1">
    <name type="scientific">marine sediment metagenome</name>
    <dbReference type="NCBI Taxonomy" id="412755"/>
    <lineage>
        <taxon>unclassified sequences</taxon>
        <taxon>metagenomes</taxon>
        <taxon>ecological metagenomes</taxon>
    </lineage>
</organism>
<gene>
    <name evidence="1" type="ORF">LCGC14_1583900</name>
</gene>
<accession>A0A0F9IG50</accession>
<evidence type="ECO:0000313" key="1">
    <source>
        <dbReference type="EMBL" id="KKM26531.1"/>
    </source>
</evidence>
<protein>
    <submittedName>
        <fullName evidence="1">Uncharacterized protein</fullName>
    </submittedName>
</protein>
<reference evidence="1" key="1">
    <citation type="journal article" date="2015" name="Nature">
        <title>Complex archaea that bridge the gap between prokaryotes and eukaryotes.</title>
        <authorList>
            <person name="Spang A."/>
            <person name="Saw J.H."/>
            <person name="Jorgensen S.L."/>
            <person name="Zaremba-Niedzwiedzka K."/>
            <person name="Martijn J."/>
            <person name="Lind A.E."/>
            <person name="van Eijk R."/>
            <person name="Schleper C."/>
            <person name="Guy L."/>
            <person name="Ettema T.J."/>
        </authorList>
    </citation>
    <scope>NUCLEOTIDE SEQUENCE</scope>
</reference>
<comment type="caution">
    <text evidence="1">The sequence shown here is derived from an EMBL/GenBank/DDBJ whole genome shotgun (WGS) entry which is preliminary data.</text>
</comment>
<proteinExistence type="predicted"/>
<dbReference type="EMBL" id="LAZR01012496">
    <property type="protein sequence ID" value="KKM26531.1"/>
    <property type="molecule type" value="Genomic_DNA"/>
</dbReference>
<name>A0A0F9IG50_9ZZZZ</name>